<dbReference type="STRING" id="592028.GCWU000321_01369"/>
<accession>C9LP90</accession>
<evidence type="ECO:0000313" key="1">
    <source>
        <dbReference type="EMBL" id="EEW97376.1"/>
    </source>
</evidence>
<sequence>MIIAVTRLILLFISAFSPPFCIYYASFLMYCQAFLYFFYKQKARANP</sequence>
<keyword evidence="2" id="KW-1185">Reference proteome</keyword>
<dbReference type="HOGENOM" id="CLU_3167336_0_0_9"/>
<dbReference type="EMBL" id="ACIM02000001">
    <property type="protein sequence ID" value="EEW97376.1"/>
    <property type="molecule type" value="Genomic_DNA"/>
</dbReference>
<protein>
    <submittedName>
        <fullName evidence="1">Uncharacterized protein</fullName>
    </submittedName>
</protein>
<dbReference type="Proteomes" id="UP000004736">
    <property type="component" value="Unassembled WGS sequence"/>
</dbReference>
<comment type="caution">
    <text evidence="1">The sequence shown here is derived from an EMBL/GenBank/DDBJ whole genome shotgun (WGS) entry which is preliminary data.</text>
</comment>
<organism evidence="1 2">
    <name type="scientific">Dialister invisus DSM 15470</name>
    <dbReference type="NCBI Taxonomy" id="592028"/>
    <lineage>
        <taxon>Bacteria</taxon>
        <taxon>Bacillati</taxon>
        <taxon>Bacillota</taxon>
        <taxon>Negativicutes</taxon>
        <taxon>Veillonellales</taxon>
        <taxon>Veillonellaceae</taxon>
        <taxon>Dialister</taxon>
    </lineage>
</organism>
<name>C9LP90_9FIRM</name>
<reference evidence="1" key="1">
    <citation type="submission" date="2009-09" db="EMBL/GenBank/DDBJ databases">
        <authorList>
            <person name="Weinstock G."/>
            <person name="Sodergren E."/>
            <person name="Clifton S."/>
            <person name="Fulton L."/>
            <person name="Fulton B."/>
            <person name="Courtney L."/>
            <person name="Fronick C."/>
            <person name="Harrison M."/>
            <person name="Strong C."/>
            <person name="Farmer C."/>
            <person name="Delahaunty K."/>
            <person name="Markovic C."/>
            <person name="Hall O."/>
            <person name="Minx P."/>
            <person name="Tomlinson C."/>
            <person name="Mitreva M."/>
            <person name="Nelson J."/>
            <person name="Hou S."/>
            <person name="Wollam A."/>
            <person name="Pepin K.H."/>
            <person name="Johnson M."/>
            <person name="Bhonagiri V."/>
            <person name="Nash W.E."/>
            <person name="Warren W."/>
            <person name="Chinwalla A."/>
            <person name="Mardis E.R."/>
            <person name="Wilson R.K."/>
        </authorList>
    </citation>
    <scope>NUCLEOTIDE SEQUENCE [LARGE SCALE GENOMIC DNA]</scope>
    <source>
        <strain evidence="1">DSM 15470</strain>
    </source>
</reference>
<proteinExistence type="predicted"/>
<gene>
    <name evidence="1" type="ORF">GCWU000321_01369</name>
</gene>
<evidence type="ECO:0000313" key="2">
    <source>
        <dbReference type="Proteomes" id="UP000004736"/>
    </source>
</evidence>
<dbReference type="AlphaFoldDB" id="C9LP90"/>